<dbReference type="Proteomes" id="UP000054538">
    <property type="component" value="Unassembled WGS sequence"/>
</dbReference>
<organism evidence="1 2">
    <name type="scientific">Paxillus rubicundulus Ve08.2h10</name>
    <dbReference type="NCBI Taxonomy" id="930991"/>
    <lineage>
        <taxon>Eukaryota</taxon>
        <taxon>Fungi</taxon>
        <taxon>Dikarya</taxon>
        <taxon>Basidiomycota</taxon>
        <taxon>Agaricomycotina</taxon>
        <taxon>Agaricomycetes</taxon>
        <taxon>Agaricomycetidae</taxon>
        <taxon>Boletales</taxon>
        <taxon>Paxilineae</taxon>
        <taxon>Paxillaceae</taxon>
        <taxon>Paxillus</taxon>
    </lineage>
</organism>
<name>A0A0D0EBD3_9AGAM</name>
<dbReference type="HOGENOM" id="CLU_2015974_0_0_1"/>
<dbReference type="OrthoDB" id="2861623at2759"/>
<dbReference type="InterPro" id="IPR008949">
    <property type="entry name" value="Isoprenoid_synthase_dom_sf"/>
</dbReference>
<dbReference type="EMBL" id="KN824937">
    <property type="protein sequence ID" value="KIK97420.1"/>
    <property type="molecule type" value="Genomic_DNA"/>
</dbReference>
<dbReference type="Gene3D" id="1.10.600.10">
    <property type="entry name" value="Farnesyl Diphosphate Synthase"/>
    <property type="match status" value="1"/>
</dbReference>
<accession>A0A0D0EBD3</accession>
<evidence type="ECO:0000313" key="2">
    <source>
        <dbReference type="Proteomes" id="UP000054538"/>
    </source>
</evidence>
<reference evidence="2" key="2">
    <citation type="submission" date="2015-01" db="EMBL/GenBank/DDBJ databases">
        <title>Evolutionary Origins and Diversification of the Mycorrhizal Mutualists.</title>
        <authorList>
            <consortium name="DOE Joint Genome Institute"/>
            <consortium name="Mycorrhizal Genomics Consortium"/>
            <person name="Kohler A."/>
            <person name="Kuo A."/>
            <person name="Nagy L.G."/>
            <person name="Floudas D."/>
            <person name="Copeland A."/>
            <person name="Barry K.W."/>
            <person name="Cichocki N."/>
            <person name="Veneault-Fourrey C."/>
            <person name="LaButti K."/>
            <person name="Lindquist E.A."/>
            <person name="Lipzen A."/>
            <person name="Lundell T."/>
            <person name="Morin E."/>
            <person name="Murat C."/>
            <person name="Riley R."/>
            <person name="Ohm R."/>
            <person name="Sun H."/>
            <person name="Tunlid A."/>
            <person name="Henrissat B."/>
            <person name="Grigoriev I.V."/>
            <person name="Hibbett D.S."/>
            <person name="Martin F."/>
        </authorList>
    </citation>
    <scope>NUCLEOTIDE SEQUENCE [LARGE SCALE GENOMIC DNA]</scope>
    <source>
        <strain evidence="2">Ve08.2h10</strain>
    </source>
</reference>
<keyword evidence="2" id="KW-1185">Reference proteome</keyword>
<dbReference type="AlphaFoldDB" id="A0A0D0EBD3"/>
<proteinExistence type="predicted"/>
<dbReference type="STRING" id="930991.A0A0D0EBD3"/>
<sequence length="123" mass="14282">MKIFIPDLVSCRPFDPQISRNYKLVSTEAKHWLFNGAPHLDEQFGRAVPGLEAGQFAARCHYNLGYPQCRVCTDFFHWIFHIDNLPDDMDSRGVRDVSNVVMDLLYHPQTHCSSARLNWMTKQ</sequence>
<dbReference type="InParanoid" id="A0A0D0EBD3"/>
<evidence type="ECO:0000313" key="1">
    <source>
        <dbReference type="EMBL" id="KIK97420.1"/>
    </source>
</evidence>
<gene>
    <name evidence="1" type="ORF">PAXRUDRAFT_824962</name>
</gene>
<dbReference type="SUPFAM" id="SSF48576">
    <property type="entry name" value="Terpenoid synthases"/>
    <property type="match status" value="1"/>
</dbReference>
<reference evidence="1 2" key="1">
    <citation type="submission" date="2014-04" db="EMBL/GenBank/DDBJ databases">
        <authorList>
            <consortium name="DOE Joint Genome Institute"/>
            <person name="Kuo A."/>
            <person name="Kohler A."/>
            <person name="Jargeat P."/>
            <person name="Nagy L.G."/>
            <person name="Floudas D."/>
            <person name="Copeland A."/>
            <person name="Barry K.W."/>
            <person name="Cichocki N."/>
            <person name="Veneault-Fourrey C."/>
            <person name="LaButti K."/>
            <person name="Lindquist E.A."/>
            <person name="Lipzen A."/>
            <person name="Lundell T."/>
            <person name="Morin E."/>
            <person name="Murat C."/>
            <person name="Sun H."/>
            <person name="Tunlid A."/>
            <person name="Henrissat B."/>
            <person name="Grigoriev I.V."/>
            <person name="Hibbett D.S."/>
            <person name="Martin F."/>
            <person name="Nordberg H.P."/>
            <person name="Cantor M.N."/>
            <person name="Hua S.X."/>
        </authorList>
    </citation>
    <scope>NUCLEOTIDE SEQUENCE [LARGE SCALE GENOMIC DNA]</scope>
    <source>
        <strain evidence="1 2">Ve08.2h10</strain>
    </source>
</reference>
<protein>
    <submittedName>
        <fullName evidence="1">Uncharacterized protein</fullName>
    </submittedName>
</protein>